<dbReference type="Pfam" id="PF13399">
    <property type="entry name" value="LytR_C"/>
    <property type="match status" value="1"/>
</dbReference>
<evidence type="ECO:0000256" key="1">
    <source>
        <dbReference type="SAM" id="Phobius"/>
    </source>
</evidence>
<organism evidence="3 4">
    <name type="scientific">Streptomyces labedae</name>
    <dbReference type="NCBI Taxonomy" id="285569"/>
    <lineage>
        <taxon>Bacteria</taxon>
        <taxon>Bacillati</taxon>
        <taxon>Actinomycetota</taxon>
        <taxon>Actinomycetes</taxon>
        <taxon>Kitasatosporales</taxon>
        <taxon>Streptomycetaceae</taxon>
        <taxon>Streptomyces</taxon>
    </lineage>
</organism>
<evidence type="ECO:0000313" key="3">
    <source>
        <dbReference type="EMBL" id="GAA3279104.1"/>
    </source>
</evidence>
<reference evidence="4" key="1">
    <citation type="journal article" date="2019" name="Int. J. Syst. Evol. Microbiol.">
        <title>The Global Catalogue of Microorganisms (GCM) 10K type strain sequencing project: providing services to taxonomists for standard genome sequencing and annotation.</title>
        <authorList>
            <consortium name="The Broad Institute Genomics Platform"/>
            <consortium name="The Broad Institute Genome Sequencing Center for Infectious Disease"/>
            <person name="Wu L."/>
            <person name="Ma J."/>
        </authorList>
    </citation>
    <scope>NUCLEOTIDE SEQUENCE [LARGE SCALE GENOMIC DNA]</scope>
    <source>
        <strain evidence="4">JCM 9381</strain>
    </source>
</reference>
<keyword evidence="1" id="KW-0812">Transmembrane</keyword>
<sequence length="237" mass="24354">MDCTQSNDHLVGIAARAHYAALMSMLTPPGMGGQYRITGDKYPRMRRPRRRGKLVVLTVASVAVLGVGGWGTLQLIDVFTGGGDSASAAGTKAACGTTVKPSASPAGAAKPLPLPGTITVNVLNATTRSGLAQKTADELKKRGFRIGEVANAPETFDKKVKGTGVLLGPATALDTALPVLGTQLAGAERRTDPARKGVELDLIIGDAFRGLTAKTDADKALTALANPEPAPASKKNC</sequence>
<feature type="domain" description="LytR/CpsA/Psr regulator C-terminal" evidence="2">
    <location>
        <begin position="117"/>
        <end position="208"/>
    </location>
</feature>
<evidence type="ECO:0000259" key="2">
    <source>
        <dbReference type="Pfam" id="PF13399"/>
    </source>
</evidence>
<dbReference type="Gene3D" id="3.30.70.2390">
    <property type="match status" value="1"/>
</dbReference>
<comment type="caution">
    <text evidence="3">The sequence shown here is derived from an EMBL/GenBank/DDBJ whole genome shotgun (WGS) entry which is preliminary data.</text>
</comment>
<accession>A0ABP6R815</accession>
<dbReference type="EMBL" id="BAAAUW010000050">
    <property type="protein sequence ID" value="GAA3279104.1"/>
    <property type="molecule type" value="Genomic_DNA"/>
</dbReference>
<name>A0ABP6R815_9ACTN</name>
<evidence type="ECO:0000313" key="4">
    <source>
        <dbReference type="Proteomes" id="UP001500728"/>
    </source>
</evidence>
<keyword evidence="1" id="KW-1133">Transmembrane helix</keyword>
<dbReference type="Proteomes" id="UP001500728">
    <property type="component" value="Unassembled WGS sequence"/>
</dbReference>
<feature type="transmembrane region" description="Helical" evidence="1">
    <location>
        <begin position="54"/>
        <end position="73"/>
    </location>
</feature>
<gene>
    <name evidence="3" type="ORF">GCM10010469_63580</name>
</gene>
<proteinExistence type="predicted"/>
<keyword evidence="4" id="KW-1185">Reference proteome</keyword>
<protein>
    <submittedName>
        <fullName evidence="3">LytR C-terminal domain-containing protein</fullName>
    </submittedName>
</protein>
<dbReference type="InterPro" id="IPR027381">
    <property type="entry name" value="LytR/CpsA/Psr_C"/>
</dbReference>
<keyword evidence="1" id="KW-0472">Membrane</keyword>